<feature type="compositionally biased region" description="Basic residues" evidence="1">
    <location>
        <begin position="76"/>
        <end position="87"/>
    </location>
</feature>
<feature type="compositionally biased region" description="Basic residues" evidence="1">
    <location>
        <begin position="161"/>
        <end position="185"/>
    </location>
</feature>
<feature type="compositionally biased region" description="Basic and acidic residues" evidence="1">
    <location>
        <begin position="146"/>
        <end position="156"/>
    </location>
</feature>
<feature type="compositionally biased region" description="Low complexity" evidence="1">
    <location>
        <begin position="103"/>
        <end position="114"/>
    </location>
</feature>
<feature type="compositionally biased region" description="Gly residues" evidence="1">
    <location>
        <begin position="90"/>
        <end position="102"/>
    </location>
</feature>
<evidence type="ECO:0000313" key="2">
    <source>
        <dbReference type="EMBL" id="CAA9254732.1"/>
    </source>
</evidence>
<dbReference type="GO" id="GO:0004589">
    <property type="term" value="F:dihydroorotate dehydrogenase (NAD+) activity"/>
    <property type="evidence" value="ECO:0007669"/>
    <property type="project" value="UniProtKB-EC"/>
</dbReference>
<dbReference type="EMBL" id="CADCTP010000190">
    <property type="protein sequence ID" value="CAA9254732.1"/>
    <property type="molecule type" value="Genomic_DNA"/>
</dbReference>
<gene>
    <name evidence="2" type="ORF">AVDCRST_MAG41-2120</name>
</gene>
<name>A0A6J4IJR1_9ACTN</name>
<feature type="compositionally biased region" description="Basic and acidic residues" evidence="1">
    <location>
        <begin position="229"/>
        <end position="239"/>
    </location>
</feature>
<reference evidence="2" key="1">
    <citation type="submission" date="2020-02" db="EMBL/GenBank/DDBJ databases">
        <authorList>
            <person name="Meier V. D."/>
        </authorList>
    </citation>
    <scope>NUCLEOTIDE SEQUENCE</scope>
    <source>
        <strain evidence="2">AVDCRST_MAG41</strain>
    </source>
</reference>
<proteinExistence type="predicted"/>
<feature type="compositionally biased region" description="Basic and acidic residues" evidence="1">
    <location>
        <begin position="186"/>
        <end position="204"/>
    </location>
</feature>
<evidence type="ECO:0000256" key="1">
    <source>
        <dbReference type="SAM" id="MobiDB-lite"/>
    </source>
</evidence>
<organism evidence="2">
    <name type="scientific">uncultured Mycobacteriales bacterium</name>
    <dbReference type="NCBI Taxonomy" id="581187"/>
    <lineage>
        <taxon>Bacteria</taxon>
        <taxon>Bacillati</taxon>
        <taxon>Actinomycetota</taxon>
        <taxon>Actinomycetes</taxon>
        <taxon>Mycobacteriales</taxon>
        <taxon>environmental samples</taxon>
    </lineage>
</organism>
<sequence length="284" mass="29340">DPRHPRPGPGRGAGPPPGRGLPPDRDRGRRDRRAVPARAVRRPVGRRAAVVDAAAPVLRALPGDPGGGVLGDRADRRRRARPGHRVAGRGPAGGLTGRGGPAGHPVPAAVRADAVPAGRRRVRLGPAVLAGRRAAGPGVPGGVPARRRDPRADLRRAGGQAHRRRGHGDHRRRLVRPARHGRRRAAGRDRADRRAGRLRLRADADAAGGRRRRGVVRAAVPGGGGGVDGLRHRGLHDLRAAGGGGGRGDPDEPVLRGGPGVRPRAGALGRRRHGARGHAGGGAV</sequence>
<feature type="region of interest" description="Disordered" evidence="1">
    <location>
        <begin position="1"/>
        <end position="47"/>
    </location>
</feature>
<dbReference type="AlphaFoldDB" id="A0A6J4IJR1"/>
<dbReference type="EC" id="1.3.1.14" evidence="2"/>
<protein>
    <submittedName>
        <fullName evidence="2">Dihydroorotate dehydrogenase (NAD(+)), electron transfer subunit</fullName>
        <ecNumber evidence="2">1.3.1.14</ecNumber>
    </submittedName>
</protein>
<feature type="non-terminal residue" evidence="2">
    <location>
        <position position="284"/>
    </location>
</feature>
<feature type="region of interest" description="Disordered" evidence="1">
    <location>
        <begin position="59"/>
        <end position="114"/>
    </location>
</feature>
<accession>A0A6J4IJR1</accession>
<feature type="non-terminal residue" evidence="2">
    <location>
        <position position="1"/>
    </location>
</feature>
<keyword evidence="2" id="KW-0560">Oxidoreductase</keyword>
<feature type="region of interest" description="Disordered" evidence="1">
    <location>
        <begin position="133"/>
        <end position="284"/>
    </location>
</feature>